<evidence type="ECO:0000313" key="4">
    <source>
        <dbReference type="EMBL" id="KAH8036357.1"/>
    </source>
</evidence>
<reference evidence="4" key="1">
    <citation type="journal article" date="2020" name="Cell">
        <title>Large-Scale Comparative Analyses of Tick Genomes Elucidate Their Genetic Diversity and Vector Capacities.</title>
        <authorList>
            <consortium name="Tick Genome and Microbiome Consortium (TIGMIC)"/>
            <person name="Jia N."/>
            <person name="Wang J."/>
            <person name="Shi W."/>
            <person name="Du L."/>
            <person name="Sun Y."/>
            <person name="Zhan W."/>
            <person name="Jiang J.F."/>
            <person name="Wang Q."/>
            <person name="Zhang B."/>
            <person name="Ji P."/>
            <person name="Bell-Sakyi L."/>
            <person name="Cui X.M."/>
            <person name="Yuan T.T."/>
            <person name="Jiang B.G."/>
            <person name="Yang W.F."/>
            <person name="Lam T.T."/>
            <person name="Chang Q.C."/>
            <person name="Ding S.J."/>
            <person name="Wang X.J."/>
            <person name="Zhu J.G."/>
            <person name="Ruan X.D."/>
            <person name="Zhao L."/>
            <person name="Wei J.T."/>
            <person name="Ye R.Z."/>
            <person name="Que T.C."/>
            <person name="Du C.H."/>
            <person name="Zhou Y.H."/>
            <person name="Cheng J.X."/>
            <person name="Dai P.F."/>
            <person name="Guo W.B."/>
            <person name="Han X.H."/>
            <person name="Huang E.J."/>
            <person name="Li L.F."/>
            <person name="Wei W."/>
            <person name="Gao Y.C."/>
            <person name="Liu J.Z."/>
            <person name="Shao H.Z."/>
            <person name="Wang X."/>
            <person name="Wang C.C."/>
            <person name="Yang T.C."/>
            <person name="Huo Q.B."/>
            <person name="Li W."/>
            <person name="Chen H.Y."/>
            <person name="Chen S.E."/>
            <person name="Zhou L.G."/>
            <person name="Ni X.B."/>
            <person name="Tian J.H."/>
            <person name="Sheng Y."/>
            <person name="Liu T."/>
            <person name="Pan Y.S."/>
            <person name="Xia L.Y."/>
            <person name="Li J."/>
            <person name="Zhao F."/>
            <person name="Cao W.C."/>
        </authorList>
    </citation>
    <scope>NUCLEOTIDE SEQUENCE</scope>
    <source>
        <strain evidence="4">Rmic-2018</strain>
    </source>
</reference>
<evidence type="ECO:0000256" key="2">
    <source>
        <dbReference type="SAM" id="MobiDB-lite"/>
    </source>
</evidence>
<dbReference type="InterPro" id="IPR036860">
    <property type="entry name" value="SH2_dom_sf"/>
</dbReference>
<dbReference type="AlphaFoldDB" id="A0A9J6EQD1"/>
<dbReference type="Proteomes" id="UP000821866">
    <property type="component" value="Chromosome 11"/>
</dbReference>
<proteinExistence type="predicted"/>
<feature type="region of interest" description="Disordered" evidence="2">
    <location>
        <begin position="70"/>
        <end position="90"/>
    </location>
</feature>
<organism evidence="4 5">
    <name type="scientific">Rhipicephalus microplus</name>
    <name type="common">Cattle tick</name>
    <name type="synonym">Boophilus microplus</name>
    <dbReference type="NCBI Taxonomy" id="6941"/>
    <lineage>
        <taxon>Eukaryota</taxon>
        <taxon>Metazoa</taxon>
        <taxon>Ecdysozoa</taxon>
        <taxon>Arthropoda</taxon>
        <taxon>Chelicerata</taxon>
        <taxon>Arachnida</taxon>
        <taxon>Acari</taxon>
        <taxon>Parasitiformes</taxon>
        <taxon>Ixodida</taxon>
        <taxon>Ixodoidea</taxon>
        <taxon>Ixodidae</taxon>
        <taxon>Rhipicephalinae</taxon>
        <taxon>Rhipicephalus</taxon>
        <taxon>Boophilus</taxon>
    </lineage>
</organism>
<dbReference type="EMBL" id="JABSTU010000003">
    <property type="protein sequence ID" value="KAH8036357.1"/>
    <property type="molecule type" value="Genomic_DNA"/>
</dbReference>
<dbReference type="SUPFAM" id="SSF55550">
    <property type="entry name" value="SH2 domain"/>
    <property type="match status" value="1"/>
</dbReference>
<dbReference type="PROSITE" id="PS50001">
    <property type="entry name" value="SH2"/>
    <property type="match status" value="1"/>
</dbReference>
<dbReference type="Gene3D" id="3.30.505.10">
    <property type="entry name" value="SH2 domain"/>
    <property type="match status" value="1"/>
</dbReference>
<protein>
    <recommendedName>
        <fullName evidence="3">SH2 domain-containing protein</fullName>
    </recommendedName>
</protein>
<name>A0A9J6EQD1_RHIMP</name>
<dbReference type="Pfam" id="PF00017">
    <property type="entry name" value="SH2"/>
    <property type="match status" value="1"/>
</dbReference>
<gene>
    <name evidence="4" type="ORF">HPB51_025698</name>
</gene>
<sequence length="203" mass="22130">MRGVELCGLPGQQFRDPWALLEGVQGLATRPSLPCNRARDAMLPPTHWGLSDDTVRAFMLLKARQWGMDEQQLDGSPTPASPQGVRPEGSVGPCDLRSLLSKTLHEIQPWFHGRLSRADAERRLQDVGHLDGRFLQRDWTPVANQLGFTGSTRPLLEAGANPTMCPAAADSSDALVKRLRHEASVAKAAVQILDGLELVLSAI</sequence>
<evidence type="ECO:0000259" key="3">
    <source>
        <dbReference type="PROSITE" id="PS50001"/>
    </source>
</evidence>
<dbReference type="VEuPathDB" id="VectorBase:LOC119181214"/>
<accession>A0A9J6EQD1</accession>
<keyword evidence="5" id="KW-1185">Reference proteome</keyword>
<reference evidence="4" key="2">
    <citation type="submission" date="2021-09" db="EMBL/GenBank/DDBJ databases">
        <authorList>
            <person name="Jia N."/>
            <person name="Wang J."/>
            <person name="Shi W."/>
            <person name="Du L."/>
            <person name="Sun Y."/>
            <person name="Zhan W."/>
            <person name="Jiang J."/>
            <person name="Wang Q."/>
            <person name="Zhang B."/>
            <person name="Ji P."/>
            <person name="Sakyi L.B."/>
            <person name="Cui X."/>
            <person name="Yuan T."/>
            <person name="Jiang B."/>
            <person name="Yang W."/>
            <person name="Lam T.T.-Y."/>
            <person name="Chang Q."/>
            <person name="Ding S."/>
            <person name="Wang X."/>
            <person name="Zhu J."/>
            <person name="Ruan X."/>
            <person name="Zhao L."/>
            <person name="Wei J."/>
            <person name="Que T."/>
            <person name="Du C."/>
            <person name="Cheng J."/>
            <person name="Dai P."/>
            <person name="Han X."/>
            <person name="Huang E."/>
            <person name="Gao Y."/>
            <person name="Liu J."/>
            <person name="Shao H."/>
            <person name="Ye R."/>
            <person name="Li L."/>
            <person name="Wei W."/>
            <person name="Wang X."/>
            <person name="Wang C."/>
            <person name="Huo Q."/>
            <person name="Li W."/>
            <person name="Guo W."/>
            <person name="Chen H."/>
            <person name="Chen S."/>
            <person name="Zhou L."/>
            <person name="Zhou L."/>
            <person name="Ni X."/>
            <person name="Tian J."/>
            <person name="Zhou Y."/>
            <person name="Sheng Y."/>
            <person name="Liu T."/>
            <person name="Pan Y."/>
            <person name="Xia L."/>
            <person name="Li J."/>
            <person name="Zhao F."/>
            <person name="Cao W."/>
        </authorList>
    </citation>
    <scope>NUCLEOTIDE SEQUENCE</scope>
    <source>
        <strain evidence="4">Rmic-2018</strain>
        <tissue evidence="4">Larvae</tissue>
    </source>
</reference>
<comment type="caution">
    <text evidence="4">The sequence shown here is derived from an EMBL/GenBank/DDBJ whole genome shotgun (WGS) entry which is preliminary data.</text>
</comment>
<keyword evidence="1" id="KW-0727">SH2 domain</keyword>
<dbReference type="InterPro" id="IPR000980">
    <property type="entry name" value="SH2"/>
</dbReference>
<evidence type="ECO:0000313" key="5">
    <source>
        <dbReference type="Proteomes" id="UP000821866"/>
    </source>
</evidence>
<evidence type="ECO:0000256" key="1">
    <source>
        <dbReference type="PROSITE-ProRule" id="PRU00191"/>
    </source>
</evidence>
<feature type="domain" description="SH2" evidence="3">
    <location>
        <begin position="110"/>
        <end position="138"/>
    </location>
</feature>